<organism evidence="11 12">
    <name type="scientific">Calycomorphotria hydatis</name>
    <dbReference type="NCBI Taxonomy" id="2528027"/>
    <lineage>
        <taxon>Bacteria</taxon>
        <taxon>Pseudomonadati</taxon>
        <taxon>Planctomycetota</taxon>
        <taxon>Planctomycetia</taxon>
        <taxon>Planctomycetales</taxon>
        <taxon>Planctomycetaceae</taxon>
        <taxon>Calycomorphotria</taxon>
    </lineage>
</organism>
<dbReference type="InterPro" id="IPR003442">
    <property type="entry name" value="T6A_TsaE"/>
</dbReference>
<keyword evidence="9" id="KW-0460">Magnesium</keyword>
<dbReference type="PANTHER" id="PTHR33540:SF2">
    <property type="entry name" value="TRNA THREONYLCARBAMOYLADENOSINE BIOSYNTHESIS PROTEIN TSAE"/>
    <property type="match status" value="1"/>
</dbReference>
<dbReference type="Proteomes" id="UP000319976">
    <property type="component" value="Chromosome"/>
</dbReference>
<dbReference type="GO" id="GO:0005524">
    <property type="term" value="F:ATP binding"/>
    <property type="evidence" value="ECO:0007669"/>
    <property type="project" value="UniProtKB-KW"/>
</dbReference>
<comment type="subcellular location">
    <subcellularLocation>
        <location evidence="1">Cytoplasm</location>
    </subcellularLocation>
</comment>
<evidence type="ECO:0000256" key="9">
    <source>
        <dbReference type="ARBA" id="ARBA00022842"/>
    </source>
</evidence>
<comment type="similarity">
    <text evidence="2">Belongs to the TsaE family.</text>
</comment>
<dbReference type="GO" id="GO:0005737">
    <property type="term" value="C:cytoplasm"/>
    <property type="evidence" value="ECO:0007669"/>
    <property type="project" value="UniProtKB-SubCell"/>
</dbReference>
<reference evidence="11 12" key="1">
    <citation type="submission" date="2019-02" db="EMBL/GenBank/DDBJ databases">
        <title>Deep-cultivation of Planctomycetes and their phenomic and genomic characterization uncovers novel biology.</title>
        <authorList>
            <person name="Wiegand S."/>
            <person name="Jogler M."/>
            <person name="Boedeker C."/>
            <person name="Pinto D."/>
            <person name="Vollmers J."/>
            <person name="Rivas-Marin E."/>
            <person name="Kohn T."/>
            <person name="Peeters S.H."/>
            <person name="Heuer A."/>
            <person name="Rast P."/>
            <person name="Oberbeckmann S."/>
            <person name="Bunk B."/>
            <person name="Jeske O."/>
            <person name="Meyerdierks A."/>
            <person name="Storesund J.E."/>
            <person name="Kallscheuer N."/>
            <person name="Luecker S."/>
            <person name="Lage O.M."/>
            <person name="Pohl T."/>
            <person name="Merkel B.J."/>
            <person name="Hornburger P."/>
            <person name="Mueller R.-W."/>
            <person name="Bruemmer F."/>
            <person name="Labrenz M."/>
            <person name="Spormann A.M."/>
            <person name="Op den Camp H."/>
            <person name="Overmann J."/>
            <person name="Amann R."/>
            <person name="Jetten M.S.M."/>
            <person name="Mascher T."/>
            <person name="Medema M.H."/>
            <person name="Devos D.P."/>
            <person name="Kaster A.-K."/>
            <person name="Ovreas L."/>
            <person name="Rohde M."/>
            <person name="Galperin M.Y."/>
            <person name="Jogler C."/>
        </authorList>
    </citation>
    <scope>NUCLEOTIDE SEQUENCE [LARGE SCALE GENOMIC DNA]</scope>
    <source>
        <strain evidence="11 12">V22</strain>
    </source>
</reference>
<dbReference type="KEGG" id="chya:V22_25430"/>
<proteinExistence type="inferred from homology"/>
<keyword evidence="12" id="KW-1185">Reference proteome</keyword>
<dbReference type="SUPFAM" id="SSF52540">
    <property type="entry name" value="P-loop containing nucleoside triphosphate hydrolases"/>
    <property type="match status" value="1"/>
</dbReference>
<evidence type="ECO:0000313" key="11">
    <source>
        <dbReference type="EMBL" id="QDT65295.1"/>
    </source>
</evidence>
<keyword evidence="4" id="KW-0963">Cytoplasm</keyword>
<dbReference type="GO" id="GO:0046872">
    <property type="term" value="F:metal ion binding"/>
    <property type="evidence" value="ECO:0007669"/>
    <property type="project" value="UniProtKB-KW"/>
</dbReference>
<evidence type="ECO:0000256" key="10">
    <source>
        <dbReference type="ARBA" id="ARBA00032441"/>
    </source>
</evidence>
<evidence type="ECO:0000256" key="1">
    <source>
        <dbReference type="ARBA" id="ARBA00004496"/>
    </source>
</evidence>
<evidence type="ECO:0000256" key="2">
    <source>
        <dbReference type="ARBA" id="ARBA00007599"/>
    </source>
</evidence>
<keyword evidence="8" id="KW-0067">ATP-binding</keyword>
<evidence type="ECO:0000313" key="12">
    <source>
        <dbReference type="Proteomes" id="UP000319976"/>
    </source>
</evidence>
<evidence type="ECO:0000256" key="4">
    <source>
        <dbReference type="ARBA" id="ARBA00022490"/>
    </source>
</evidence>
<dbReference type="NCBIfam" id="TIGR00150">
    <property type="entry name" value="T6A_YjeE"/>
    <property type="match status" value="1"/>
</dbReference>
<dbReference type="Pfam" id="PF02367">
    <property type="entry name" value="TsaE"/>
    <property type="match status" value="1"/>
</dbReference>
<sequence length="171" mass="18474">MSEQTLHKSINFSVDSETGSESVGLAIARLLKPGDVIALQGNLGAGKTRLVRAIATNLGVPEEEISSPTFVLIKQYQGDLTIYHFDTYRLGDADEFTALGADELLFGDGVCLIEWADRVAELLPKDHLRIELTATGETSRSYKLTSSGARSHSLLTDLAASLKNCPTVDLH</sequence>
<protein>
    <recommendedName>
        <fullName evidence="3">tRNA threonylcarbamoyladenosine biosynthesis protein TsaE</fullName>
    </recommendedName>
    <alternativeName>
        <fullName evidence="10">t(6)A37 threonylcarbamoyladenosine biosynthesis protein TsaE</fullName>
    </alternativeName>
</protein>
<dbReference type="EMBL" id="CP036316">
    <property type="protein sequence ID" value="QDT65295.1"/>
    <property type="molecule type" value="Genomic_DNA"/>
</dbReference>
<name>A0A517TA99_9PLAN</name>
<evidence type="ECO:0000256" key="3">
    <source>
        <dbReference type="ARBA" id="ARBA00019010"/>
    </source>
</evidence>
<dbReference type="InterPro" id="IPR027417">
    <property type="entry name" value="P-loop_NTPase"/>
</dbReference>
<evidence type="ECO:0000256" key="8">
    <source>
        <dbReference type="ARBA" id="ARBA00022840"/>
    </source>
</evidence>
<dbReference type="Gene3D" id="3.40.50.300">
    <property type="entry name" value="P-loop containing nucleotide triphosphate hydrolases"/>
    <property type="match status" value="1"/>
</dbReference>
<dbReference type="PANTHER" id="PTHR33540">
    <property type="entry name" value="TRNA THREONYLCARBAMOYLADENOSINE BIOSYNTHESIS PROTEIN TSAE"/>
    <property type="match status" value="1"/>
</dbReference>
<dbReference type="OrthoDB" id="9815896at2"/>
<keyword evidence="5" id="KW-0819">tRNA processing</keyword>
<evidence type="ECO:0000256" key="5">
    <source>
        <dbReference type="ARBA" id="ARBA00022694"/>
    </source>
</evidence>
<keyword evidence="6" id="KW-0479">Metal-binding</keyword>
<dbReference type="GO" id="GO:0002949">
    <property type="term" value="P:tRNA threonylcarbamoyladenosine modification"/>
    <property type="evidence" value="ECO:0007669"/>
    <property type="project" value="InterPro"/>
</dbReference>
<dbReference type="RefSeq" id="WP_145263172.1">
    <property type="nucleotide sequence ID" value="NZ_CP036316.1"/>
</dbReference>
<dbReference type="AlphaFoldDB" id="A0A517TA99"/>
<accession>A0A517TA99</accession>
<evidence type="ECO:0000256" key="7">
    <source>
        <dbReference type="ARBA" id="ARBA00022741"/>
    </source>
</evidence>
<gene>
    <name evidence="11" type="primary">tsaE</name>
    <name evidence="11" type="ORF">V22_25430</name>
</gene>
<evidence type="ECO:0000256" key="6">
    <source>
        <dbReference type="ARBA" id="ARBA00022723"/>
    </source>
</evidence>
<keyword evidence="7" id="KW-0547">Nucleotide-binding</keyword>